<organism evidence="1 2">
    <name type="scientific">Umezawaea tangerina</name>
    <dbReference type="NCBI Taxonomy" id="84725"/>
    <lineage>
        <taxon>Bacteria</taxon>
        <taxon>Bacillati</taxon>
        <taxon>Actinomycetota</taxon>
        <taxon>Actinomycetes</taxon>
        <taxon>Pseudonocardiales</taxon>
        <taxon>Pseudonocardiaceae</taxon>
        <taxon>Umezawaea</taxon>
    </lineage>
</organism>
<keyword evidence="2" id="KW-1185">Reference proteome</keyword>
<dbReference type="Proteomes" id="UP000239494">
    <property type="component" value="Unassembled WGS sequence"/>
</dbReference>
<accession>A0A2T0TLE5</accession>
<sequence>MNTQSNGTCEFSVVPLQRTGDGHAHVAEPETRSAVERYKEIIGSIGEAVATMRAHDETRVAELMARLAVSQDRMVDAIEREKVVKLGVALHWESAVEALWEERWLRMRPMPQPDERVPARDQNDYDAAMELAFQALEESLQKRSLLRRKKE</sequence>
<protein>
    <submittedName>
        <fullName evidence="1">Uncharacterized protein</fullName>
    </submittedName>
</protein>
<evidence type="ECO:0000313" key="1">
    <source>
        <dbReference type="EMBL" id="PRY46493.1"/>
    </source>
</evidence>
<dbReference type="RefSeq" id="WP_106185509.1">
    <property type="nucleotide sequence ID" value="NZ_PVTF01000001.1"/>
</dbReference>
<dbReference type="AlphaFoldDB" id="A0A2T0TLE5"/>
<comment type="caution">
    <text evidence="1">The sequence shown here is derived from an EMBL/GenBank/DDBJ whole genome shotgun (WGS) entry which is preliminary data.</text>
</comment>
<name>A0A2T0TLE5_9PSEU</name>
<dbReference type="EMBL" id="PVTF01000001">
    <property type="protein sequence ID" value="PRY46493.1"/>
    <property type="molecule type" value="Genomic_DNA"/>
</dbReference>
<reference evidence="1 2" key="1">
    <citation type="submission" date="2018-03" db="EMBL/GenBank/DDBJ databases">
        <title>Genomic Encyclopedia of Archaeal and Bacterial Type Strains, Phase II (KMG-II): from individual species to whole genera.</title>
        <authorList>
            <person name="Goeker M."/>
        </authorList>
    </citation>
    <scope>NUCLEOTIDE SEQUENCE [LARGE SCALE GENOMIC DNA]</scope>
    <source>
        <strain evidence="1 2">DSM 44720</strain>
    </source>
</reference>
<dbReference type="OrthoDB" id="5191040at2"/>
<evidence type="ECO:0000313" key="2">
    <source>
        <dbReference type="Proteomes" id="UP000239494"/>
    </source>
</evidence>
<proteinExistence type="predicted"/>
<gene>
    <name evidence="1" type="ORF">CLV43_101769</name>
</gene>